<name>B9LZA0_GEODF</name>
<organism evidence="1 2">
    <name type="scientific">Geotalea daltonii (strain DSM 22248 / JCM 15807 / FRC-32)</name>
    <name type="common">Geobacter daltonii</name>
    <dbReference type="NCBI Taxonomy" id="316067"/>
    <lineage>
        <taxon>Bacteria</taxon>
        <taxon>Pseudomonadati</taxon>
        <taxon>Thermodesulfobacteriota</taxon>
        <taxon>Desulfuromonadia</taxon>
        <taxon>Geobacterales</taxon>
        <taxon>Geobacteraceae</taxon>
        <taxon>Geotalea</taxon>
    </lineage>
</organism>
<evidence type="ECO:0000313" key="2">
    <source>
        <dbReference type="Proteomes" id="UP000007721"/>
    </source>
</evidence>
<dbReference type="KEGG" id="geo:Geob_2299"/>
<proteinExistence type="predicted"/>
<accession>B9LZA0</accession>
<dbReference type="HOGENOM" id="CLU_2734288_0_0_7"/>
<keyword evidence="2" id="KW-1185">Reference proteome</keyword>
<reference evidence="1 2" key="1">
    <citation type="submission" date="2009-01" db="EMBL/GenBank/DDBJ databases">
        <title>Complete sequence of Geobacter sp. FRC-32.</title>
        <authorList>
            <consortium name="US DOE Joint Genome Institute"/>
            <person name="Lucas S."/>
            <person name="Copeland A."/>
            <person name="Lapidus A."/>
            <person name="Glavina del Rio T."/>
            <person name="Dalin E."/>
            <person name="Tice H."/>
            <person name="Bruce D."/>
            <person name="Goodwin L."/>
            <person name="Pitluck S."/>
            <person name="Saunders E."/>
            <person name="Brettin T."/>
            <person name="Detter J.C."/>
            <person name="Han C."/>
            <person name="Larimer F."/>
            <person name="Land M."/>
            <person name="Hauser L."/>
            <person name="Kyrpides N."/>
            <person name="Ovchinnikova G."/>
            <person name="Kostka J."/>
            <person name="Richardson P."/>
        </authorList>
    </citation>
    <scope>NUCLEOTIDE SEQUENCE [LARGE SCALE GENOMIC DNA]</scope>
    <source>
        <strain evidence="2">DSM 22248 / JCM 15807 / FRC-32</strain>
    </source>
</reference>
<evidence type="ECO:0000313" key="1">
    <source>
        <dbReference type="EMBL" id="ACM20653.1"/>
    </source>
</evidence>
<dbReference type="EMBL" id="CP001390">
    <property type="protein sequence ID" value="ACM20653.1"/>
    <property type="molecule type" value="Genomic_DNA"/>
</dbReference>
<gene>
    <name evidence="1" type="ordered locus">Geob_2299</name>
</gene>
<dbReference type="Proteomes" id="UP000007721">
    <property type="component" value="Chromosome"/>
</dbReference>
<dbReference type="AlphaFoldDB" id="B9LZA0"/>
<protein>
    <submittedName>
        <fullName evidence="1">Uncharacterized protein</fullName>
    </submittedName>
</protein>
<sequence>MNCPVCGSNEHLDINLQSESFFEGIRECTVCDSVYAVNRNVANIVKDAQEKSFLGNASRLSYSFAA</sequence>
<dbReference type="RefSeq" id="WP_012647382.1">
    <property type="nucleotide sequence ID" value="NC_011979.1"/>
</dbReference>